<keyword evidence="2" id="KW-1185">Reference proteome</keyword>
<evidence type="ECO:0000313" key="1">
    <source>
        <dbReference type="EMBL" id="GFO17734.1"/>
    </source>
</evidence>
<dbReference type="Proteomes" id="UP000735302">
    <property type="component" value="Unassembled WGS sequence"/>
</dbReference>
<organism evidence="1 2">
    <name type="scientific">Plakobranchus ocellatus</name>
    <dbReference type="NCBI Taxonomy" id="259542"/>
    <lineage>
        <taxon>Eukaryota</taxon>
        <taxon>Metazoa</taxon>
        <taxon>Spiralia</taxon>
        <taxon>Lophotrochozoa</taxon>
        <taxon>Mollusca</taxon>
        <taxon>Gastropoda</taxon>
        <taxon>Heterobranchia</taxon>
        <taxon>Euthyneura</taxon>
        <taxon>Panpulmonata</taxon>
        <taxon>Sacoglossa</taxon>
        <taxon>Placobranchoidea</taxon>
        <taxon>Plakobranchidae</taxon>
        <taxon>Plakobranchus</taxon>
    </lineage>
</organism>
<name>A0AAV4BC48_9GAST</name>
<accession>A0AAV4BC48</accession>
<gene>
    <name evidence="1" type="ORF">PoB_004423900</name>
</gene>
<dbReference type="EMBL" id="BLXT01004871">
    <property type="protein sequence ID" value="GFO17734.1"/>
    <property type="molecule type" value="Genomic_DNA"/>
</dbReference>
<comment type="caution">
    <text evidence="1">The sequence shown here is derived from an EMBL/GenBank/DDBJ whole genome shotgun (WGS) entry which is preliminary data.</text>
</comment>
<proteinExistence type="predicted"/>
<evidence type="ECO:0000313" key="2">
    <source>
        <dbReference type="Proteomes" id="UP000735302"/>
    </source>
</evidence>
<protein>
    <submittedName>
        <fullName evidence="1">Uncharacterized protein</fullName>
    </submittedName>
</protein>
<dbReference type="AlphaFoldDB" id="A0AAV4BC48"/>
<sequence>MNGCSSQARNEGMLYIACPQQDDLSLLGPPSGQGAGDGARTRDKVFLQISGRIRYPLCHRRPTRNEGYNCDSCKRQSLEWKEYDEGFTTSLGKHD</sequence>
<reference evidence="1 2" key="1">
    <citation type="journal article" date="2021" name="Elife">
        <title>Chloroplast acquisition without the gene transfer in kleptoplastic sea slugs, Plakobranchus ocellatus.</title>
        <authorList>
            <person name="Maeda T."/>
            <person name="Takahashi S."/>
            <person name="Yoshida T."/>
            <person name="Shimamura S."/>
            <person name="Takaki Y."/>
            <person name="Nagai Y."/>
            <person name="Toyoda A."/>
            <person name="Suzuki Y."/>
            <person name="Arimoto A."/>
            <person name="Ishii H."/>
            <person name="Satoh N."/>
            <person name="Nishiyama T."/>
            <person name="Hasebe M."/>
            <person name="Maruyama T."/>
            <person name="Minagawa J."/>
            <person name="Obokata J."/>
            <person name="Shigenobu S."/>
        </authorList>
    </citation>
    <scope>NUCLEOTIDE SEQUENCE [LARGE SCALE GENOMIC DNA]</scope>
</reference>